<organism evidence="3 4">
    <name type="scientific">Plectus sambesii</name>
    <dbReference type="NCBI Taxonomy" id="2011161"/>
    <lineage>
        <taxon>Eukaryota</taxon>
        <taxon>Metazoa</taxon>
        <taxon>Ecdysozoa</taxon>
        <taxon>Nematoda</taxon>
        <taxon>Chromadorea</taxon>
        <taxon>Plectida</taxon>
        <taxon>Plectina</taxon>
        <taxon>Plectoidea</taxon>
        <taxon>Plectidae</taxon>
        <taxon>Plectus</taxon>
    </lineage>
</organism>
<keyword evidence="3" id="KW-1185">Reference proteome</keyword>
<accession>A0A914X2R3</accession>
<dbReference type="Proteomes" id="UP000887566">
    <property type="component" value="Unplaced"/>
</dbReference>
<dbReference type="WBParaSite" id="PSAMB.scaffold618size45556.g7347.t1">
    <property type="protein sequence ID" value="PSAMB.scaffold618size45556.g7347.t1"/>
    <property type="gene ID" value="PSAMB.scaffold618size45556.g7347"/>
</dbReference>
<dbReference type="AlphaFoldDB" id="A0A914X2R3"/>
<evidence type="ECO:0000313" key="3">
    <source>
        <dbReference type="Proteomes" id="UP000887566"/>
    </source>
</evidence>
<protein>
    <submittedName>
        <fullName evidence="4">Transmembrane protein</fullName>
    </submittedName>
</protein>
<feature type="signal peptide" evidence="2">
    <location>
        <begin position="1"/>
        <end position="18"/>
    </location>
</feature>
<feature type="chain" id="PRO_5037470962" evidence="2">
    <location>
        <begin position="19"/>
        <end position="151"/>
    </location>
</feature>
<evidence type="ECO:0000313" key="4">
    <source>
        <dbReference type="WBParaSite" id="PSAMB.scaffold618size45556.g7347.t1"/>
    </source>
</evidence>
<proteinExistence type="predicted"/>
<reference evidence="4" key="1">
    <citation type="submission" date="2022-11" db="UniProtKB">
        <authorList>
            <consortium name="WormBaseParasite"/>
        </authorList>
    </citation>
    <scope>IDENTIFICATION</scope>
</reference>
<feature type="transmembrane region" description="Helical" evidence="1">
    <location>
        <begin position="78"/>
        <end position="99"/>
    </location>
</feature>
<sequence length="151" mass="16533">MQLRVCIIFVAFLGTTFAAQIFGGSNENANAYNNLHHQGSMNGGLNHTEQHNIGNDTKGNNNYCKEIINAYNRDMAKFAITTIIIAAVLIVSAISWVVVGLTGYHKWNWTALATLLVFLFGPFGFCCAIAMGTRGQKRAKIGYYPGQARPT</sequence>
<feature type="transmembrane region" description="Helical" evidence="1">
    <location>
        <begin position="111"/>
        <end position="131"/>
    </location>
</feature>
<evidence type="ECO:0000256" key="1">
    <source>
        <dbReference type="SAM" id="Phobius"/>
    </source>
</evidence>
<name>A0A914X2R3_9BILA</name>
<keyword evidence="1" id="KW-0812">Transmembrane</keyword>
<keyword evidence="2" id="KW-0732">Signal</keyword>
<evidence type="ECO:0000256" key="2">
    <source>
        <dbReference type="SAM" id="SignalP"/>
    </source>
</evidence>
<keyword evidence="1" id="KW-1133">Transmembrane helix</keyword>
<keyword evidence="1" id="KW-0472">Membrane</keyword>